<feature type="coiled-coil region" evidence="1">
    <location>
        <begin position="203"/>
        <end position="261"/>
    </location>
</feature>
<keyword evidence="1" id="KW-0175">Coiled coil</keyword>
<dbReference type="SUPFAM" id="SSF52540">
    <property type="entry name" value="P-loop containing nucleoside triphosphate hydrolases"/>
    <property type="match status" value="1"/>
</dbReference>
<feature type="compositionally biased region" description="Acidic residues" evidence="2">
    <location>
        <begin position="520"/>
        <end position="531"/>
    </location>
</feature>
<protein>
    <recommendedName>
        <fullName evidence="3">YhaN AAA domain-containing protein</fullName>
    </recommendedName>
</protein>
<dbReference type="Pfam" id="PF13514">
    <property type="entry name" value="AAA_27"/>
    <property type="match status" value="1"/>
</dbReference>
<organism evidence="4 5">
    <name type="scientific">Paludifilum halophilum</name>
    <dbReference type="NCBI Taxonomy" id="1642702"/>
    <lineage>
        <taxon>Bacteria</taxon>
        <taxon>Bacillati</taxon>
        <taxon>Bacillota</taxon>
        <taxon>Bacilli</taxon>
        <taxon>Bacillales</taxon>
        <taxon>Thermoactinomycetaceae</taxon>
        <taxon>Paludifilum</taxon>
    </lineage>
</organism>
<keyword evidence="5" id="KW-1185">Reference proteome</keyword>
<dbReference type="AlphaFoldDB" id="A0A235B994"/>
<reference evidence="4 5" key="1">
    <citation type="submission" date="2017-07" db="EMBL/GenBank/DDBJ databases">
        <title>The genome sequence of Paludifilum halophilum highlights mechanisms for microbial adaptation to high salt environemnts.</title>
        <authorList>
            <person name="Belbahri L."/>
        </authorList>
    </citation>
    <scope>NUCLEOTIDE SEQUENCE [LARGE SCALE GENOMIC DNA]</scope>
    <source>
        <strain evidence="4 5">DSM 102817</strain>
    </source>
</reference>
<sequence length="972" mass="115003">MKLERVYFRGFGRWVDRSFTFGQGLNLVEAPNESGKTTLLQGVTSLLYGAKKEGISRRQKESWYDQYRPWTGQEYGGEVDFSVGDRSYRLVRSLTWDDDREQLVDLKTGRDLTGLYSMDRRKDRRFMEGLIGLSRDLFQRVVFLSSQSLAGDRQVVEKIRQWMTQGEETDLEPVLAFLEGEIQRIGKTSLARSKPYGTAVHRAEQLEREVIQLKNLYQELREDQARLAQLDSEWQKVKAERASAREKVSLIRQQVRIAERREALIEKKKHLQYRQSQWEETEKRVNRLQKEREEALPPHWLNASEVEELSRLIEQYQSPASKVNEWEERIEDLDEEIIEWQEKKSTWLGVDEALLQRQLHRLEEVRQLERELLASDARETVDEKVRAMQLEKEYYRLIDLQEREEQCRRRKGEREDRVGRLHRRLDRIEREKFLSQLVDTQIPPGRSSSVWVWTAGLSALLSLLIFQQIPGIGLVTFLIAGFALYRFDRLRRVDRQVRKEWEERQQALRKDWDRLRREREEDEKEGEETDPEAAKAALDREKEELRSVYDELARLMQEQESILDRWGASSAADLHRVVDSQRQKVREREAARSADEEKRARIEEIRRDVQEWAAPFAERLGSWDSSRWLEDLSEIGAEARQAKEVLQRLKLESASLKKEVEHSRDRIHRIEQEMARWKARLGTDDIDQWLEWIRCSEQVRRIDDQLKEAMEEREEQERQRKEEDWTGQLQAVEAELAAEKSDFPDEESGDAETLHLLLQEAEADLDQQEQACYDKEVAVLKLEEQLKTRFDRLPGLGDRETLLQEARNEVQELEFERSALETAREVLQEALREVQEDIAPKLRPYASRWIRKVTVGRYEDLLIDPVDGLRMSVFVPETGERQPVERLSRGTVDQMYFALRLALIRFFSRSGSSPLPLILDDSLVHFDEDRMRESLRILGELARDHQIILCTCQPRERRVLEEEGISFVRQQL</sequence>
<feature type="coiled-coil region" evidence="1">
    <location>
        <begin position="632"/>
        <end position="726"/>
    </location>
</feature>
<dbReference type="InterPro" id="IPR038734">
    <property type="entry name" value="YhaN_AAA"/>
</dbReference>
<dbReference type="OrthoDB" id="9764467at2"/>
<dbReference type="InterPro" id="IPR027417">
    <property type="entry name" value="P-loop_NTPase"/>
</dbReference>
<evidence type="ECO:0000313" key="4">
    <source>
        <dbReference type="EMBL" id="OYD08878.1"/>
    </source>
</evidence>
<evidence type="ECO:0000259" key="3">
    <source>
        <dbReference type="Pfam" id="PF13514"/>
    </source>
</evidence>
<name>A0A235B994_9BACL</name>
<accession>A0A235B994</accession>
<dbReference type="Proteomes" id="UP000215459">
    <property type="component" value="Unassembled WGS sequence"/>
</dbReference>
<evidence type="ECO:0000256" key="1">
    <source>
        <dbReference type="SAM" id="Coils"/>
    </source>
</evidence>
<dbReference type="Gene3D" id="3.40.50.300">
    <property type="entry name" value="P-loop containing nucleotide triphosphate hydrolases"/>
    <property type="match status" value="2"/>
</dbReference>
<gene>
    <name evidence="4" type="ORF">CHM34_03595</name>
</gene>
<dbReference type="PANTHER" id="PTHR41259:SF1">
    <property type="entry name" value="DOUBLE-STRAND BREAK REPAIR RAD50 ATPASE, PUTATIVE-RELATED"/>
    <property type="match status" value="1"/>
</dbReference>
<dbReference type="RefSeq" id="WP_094263226.1">
    <property type="nucleotide sequence ID" value="NZ_NOWF01000002.1"/>
</dbReference>
<feature type="region of interest" description="Disordered" evidence="2">
    <location>
        <begin position="518"/>
        <end position="537"/>
    </location>
</feature>
<evidence type="ECO:0000313" key="5">
    <source>
        <dbReference type="Proteomes" id="UP000215459"/>
    </source>
</evidence>
<dbReference type="EMBL" id="NOWF01000002">
    <property type="protein sequence ID" value="OYD08878.1"/>
    <property type="molecule type" value="Genomic_DNA"/>
</dbReference>
<proteinExistence type="predicted"/>
<comment type="caution">
    <text evidence="4">The sequence shown here is derived from an EMBL/GenBank/DDBJ whole genome shotgun (WGS) entry which is preliminary data.</text>
</comment>
<dbReference type="PANTHER" id="PTHR41259">
    <property type="entry name" value="DOUBLE-STRAND BREAK REPAIR RAD50 ATPASE, PUTATIVE-RELATED"/>
    <property type="match status" value="1"/>
</dbReference>
<feature type="coiled-coil region" evidence="1">
    <location>
        <begin position="751"/>
        <end position="837"/>
    </location>
</feature>
<evidence type="ECO:0000256" key="2">
    <source>
        <dbReference type="SAM" id="MobiDB-lite"/>
    </source>
</evidence>
<feature type="domain" description="YhaN AAA" evidence="3">
    <location>
        <begin position="1"/>
        <end position="52"/>
    </location>
</feature>